<proteinExistence type="inferred from homology"/>
<name>A0A6S6M1E6_9BACT</name>
<dbReference type="InterPro" id="IPR001447">
    <property type="entry name" value="Arylamine_N-AcTrfase"/>
</dbReference>
<reference evidence="3 4" key="1">
    <citation type="submission" date="2020-06" db="EMBL/GenBank/DDBJ databases">
        <title>Interaction of electrochemicaly active bacteria, Geobacter bremensis R4 on different carbon anode.</title>
        <authorList>
            <person name="Meng L."/>
            <person name="Yoshida N."/>
        </authorList>
    </citation>
    <scope>NUCLEOTIDE SEQUENCE [LARGE SCALE GENOMIC DNA]</scope>
    <source>
        <strain evidence="3 4">R4</strain>
    </source>
</reference>
<dbReference type="GO" id="GO:0016407">
    <property type="term" value="F:acetyltransferase activity"/>
    <property type="evidence" value="ECO:0007669"/>
    <property type="project" value="InterPro"/>
</dbReference>
<dbReference type="Gene3D" id="3.30.2140.10">
    <property type="entry name" value="Arylamine N-acetyltransferase"/>
    <property type="match status" value="1"/>
</dbReference>
<dbReference type="PRINTS" id="PR01543">
    <property type="entry name" value="ANATRNSFRASE"/>
</dbReference>
<dbReference type="InterPro" id="IPR038765">
    <property type="entry name" value="Papain-like_cys_pep_sf"/>
</dbReference>
<dbReference type="KEGG" id="gbn:GEOBRER4_03010"/>
<keyword evidence="4" id="KW-1185">Reference proteome</keyword>
<keyword evidence="3" id="KW-0808">Transferase</keyword>
<dbReference type="EMBL" id="AP023213">
    <property type="protein sequence ID" value="BCG45551.1"/>
    <property type="molecule type" value="Genomic_DNA"/>
</dbReference>
<dbReference type="Proteomes" id="UP000515472">
    <property type="component" value="Chromosome"/>
</dbReference>
<evidence type="ECO:0000313" key="3">
    <source>
        <dbReference type="EMBL" id="BCG45551.1"/>
    </source>
</evidence>
<dbReference type="PANTHER" id="PTHR11786:SF0">
    <property type="entry name" value="ARYLAMINE N-ACETYLTRANSFERASE 4-RELATED"/>
    <property type="match status" value="1"/>
</dbReference>
<dbReference type="AlphaFoldDB" id="A0A6S6M1E6"/>
<accession>A0A6S6M1E6</accession>
<dbReference type="SUPFAM" id="SSF54001">
    <property type="entry name" value="Cysteine proteinases"/>
    <property type="match status" value="1"/>
</dbReference>
<organism evidence="3 4">
    <name type="scientific">Citrifermentans bremense</name>
    <dbReference type="NCBI Taxonomy" id="60035"/>
    <lineage>
        <taxon>Bacteria</taxon>
        <taxon>Pseudomonadati</taxon>
        <taxon>Thermodesulfobacteriota</taxon>
        <taxon>Desulfuromonadia</taxon>
        <taxon>Geobacterales</taxon>
        <taxon>Geobacteraceae</taxon>
        <taxon>Citrifermentans</taxon>
    </lineage>
</organism>
<evidence type="ECO:0000256" key="1">
    <source>
        <dbReference type="ARBA" id="ARBA00006547"/>
    </source>
</evidence>
<gene>
    <name evidence="3" type="ORF">GEOBRER4_n0308</name>
</gene>
<sequence length="265" mass="29493">MDIDLFLERIGVQSLPDSPLKRLQTLHRAMTKTVPFENVAVLEGKNISLEPSDIFAKVVGEGRGGYCFELNGLLAHLLERLGYKLERLLGRVWANGAPAPSLTHMTLRVFVEDRPYLCDVGFGGGTLREPLPWSPGEAAVQGPDTFRLDATDNGETMLSRLADGEWKNLYSLLPCPVRPQDYIPGNHYTSTHPNSYFTQSLVAALTTDSGRKTLRDRLFRTVGADGETERELTTFDEVVQVLDQEFGLKSLDLASLKSRLSHLFD</sequence>
<dbReference type="RefSeq" id="WP_185243942.1">
    <property type="nucleotide sequence ID" value="NZ_AP023213.1"/>
</dbReference>
<dbReference type="Gene3D" id="2.40.128.150">
    <property type="entry name" value="Cysteine proteinases"/>
    <property type="match status" value="1"/>
</dbReference>
<comment type="similarity">
    <text evidence="1 2">Belongs to the arylamine N-acetyltransferase family.</text>
</comment>
<dbReference type="Pfam" id="PF00797">
    <property type="entry name" value="Acetyltransf_2"/>
    <property type="match status" value="1"/>
</dbReference>
<dbReference type="PANTHER" id="PTHR11786">
    <property type="entry name" value="N-HYDROXYARYLAMINE O-ACETYLTRANSFERASE"/>
    <property type="match status" value="1"/>
</dbReference>
<protein>
    <submittedName>
        <fullName evidence="3">N-acetyltransferase</fullName>
    </submittedName>
</protein>
<evidence type="ECO:0000313" key="4">
    <source>
        <dbReference type="Proteomes" id="UP000515472"/>
    </source>
</evidence>
<evidence type="ECO:0000256" key="2">
    <source>
        <dbReference type="RuleBase" id="RU003452"/>
    </source>
</evidence>